<organism evidence="1 2">
    <name type="scientific">Cichorium intybus</name>
    <name type="common">Chicory</name>
    <dbReference type="NCBI Taxonomy" id="13427"/>
    <lineage>
        <taxon>Eukaryota</taxon>
        <taxon>Viridiplantae</taxon>
        <taxon>Streptophyta</taxon>
        <taxon>Embryophyta</taxon>
        <taxon>Tracheophyta</taxon>
        <taxon>Spermatophyta</taxon>
        <taxon>Magnoliopsida</taxon>
        <taxon>eudicotyledons</taxon>
        <taxon>Gunneridae</taxon>
        <taxon>Pentapetalae</taxon>
        <taxon>asterids</taxon>
        <taxon>campanulids</taxon>
        <taxon>Asterales</taxon>
        <taxon>Asteraceae</taxon>
        <taxon>Cichorioideae</taxon>
        <taxon>Cichorieae</taxon>
        <taxon>Cichoriinae</taxon>
        <taxon>Cichorium</taxon>
    </lineage>
</organism>
<gene>
    <name evidence="1" type="ORF">L2E82_28240</name>
</gene>
<accession>A0ACB9CV84</accession>
<protein>
    <submittedName>
        <fullName evidence="1">Uncharacterized protein</fullName>
    </submittedName>
</protein>
<dbReference type="Proteomes" id="UP001055811">
    <property type="component" value="Linkage Group LG05"/>
</dbReference>
<reference evidence="2" key="1">
    <citation type="journal article" date="2022" name="Mol. Ecol. Resour.">
        <title>The genomes of chicory, endive, great burdock and yacon provide insights into Asteraceae palaeo-polyploidization history and plant inulin production.</title>
        <authorList>
            <person name="Fan W."/>
            <person name="Wang S."/>
            <person name="Wang H."/>
            <person name="Wang A."/>
            <person name="Jiang F."/>
            <person name="Liu H."/>
            <person name="Zhao H."/>
            <person name="Xu D."/>
            <person name="Zhang Y."/>
        </authorList>
    </citation>
    <scope>NUCLEOTIDE SEQUENCE [LARGE SCALE GENOMIC DNA]</scope>
    <source>
        <strain evidence="2">cv. Punajuju</strain>
    </source>
</reference>
<name>A0ACB9CV84_CICIN</name>
<reference evidence="1 2" key="2">
    <citation type="journal article" date="2022" name="Mol. Ecol. Resour.">
        <title>The genomes of chicory, endive, great burdock and yacon provide insights into Asteraceae paleo-polyploidization history and plant inulin production.</title>
        <authorList>
            <person name="Fan W."/>
            <person name="Wang S."/>
            <person name="Wang H."/>
            <person name="Wang A."/>
            <person name="Jiang F."/>
            <person name="Liu H."/>
            <person name="Zhao H."/>
            <person name="Xu D."/>
            <person name="Zhang Y."/>
        </authorList>
    </citation>
    <scope>NUCLEOTIDE SEQUENCE [LARGE SCALE GENOMIC DNA]</scope>
    <source>
        <strain evidence="2">cv. Punajuju</strain>
        <tissue evidence="1">Leaves</tissue>
    </source>
</reference>
<comment type="caution">
    <text evidence="1">The sequence shown here is derived from an EMBL/GenBank/DDBJ whole genome shotgun (WGS) entry which is preliminary data.</text>
</comment>
<sequence length="290" mass="31602">MRMDAIVSSSNSKNFSSNSFFTPLFISILGIGATALAILMYHLLVVRYCMRRQAARMASIQNLAGEGIPTGVDEKTLLTIPIITYTRPDSVKDEYECAVCLGDVENGDMVRCLPNCKHMFHVKCIDEWFVGHTSCPVCRVPVVAPDDEVRSCPVCRSSVGALADDRTSVGSTLEGDDQTDAGVEVLDGNGGELTSGPRIRGGETLRHCNSLVLPRETKGRLSGMELKRSLSMGQSTCVTIDIQIDNADKDCEYYSSIREQSVRGFLLVSSKVRQSISRMCVAQGSAILPY</sequence>
<evidence type="ECO:0000313" key="2">
    <source>
        <dbReference type="Proteomes" id="UP001055811"/>
    </source>
</evidence>
<evidence type="ECO:0000313" key="1">
    <source>
        <dbReference type="EMBL" id="KAI3738217.1"/>
    </source>
</evidence>
<proteinExistence type="predicted"/>
<keyword evidence="2" id="KW-1185">Reference proteome</keyword>
<dbReference type="EMBL" id="CM042013">
    <property type="protein sequence ID" value="KAI3738217.1"/>
    <property type="molecule type" value="Genomic_DNA"/>
</dbReference>